<feature type="compositionally biased region" description="Low complexity" evidence="1">
    <location>
        <begin position="144"/>
        <end position="168"/>
    </location>
</feature>
<dbReference type="PANTHER" id="PTHR40640">
    <property type="entry name" value="ANCHORED GLYCOPROTEIN, PUTATIVE (AFU_ORTHOLOGUE AFUA_8G04860)-RELATED"/>
    <property type="match status" value="1"/>
</dbReference>
<dbReference type="Proteomes" id="UP000053841">
    <property type="component" value="Unassembled WGS sequence"/>
</dbReference>
<evidence type="ECO:0000313" key="4">
    <source>
        <dbReference type="Proteomes" id="UP000053841"/>
    </source>
</evidence>
<dbReference type="HOGENOM" id="CLU_099547_0_0_1"/>
<accession>W6XW39</accession>
<organism evidence="3 4">
    <name type="scientific">Cochliobolus carbonum (strain 26-R-13)</name>
    <name type="common">Maize leaf spot fungus</name>
    <name type="synonym">Bipolaris zeicola</name>
    <dbReference type="NCBI Taxonomy" id="930089"/>
    <lineage>
        <taxon>Eukaryota</taxon>
        <taxon>Fungi</taxon>
        <taxon>Dikarya</taxon>
        <taxon>Ascomycota</taxon>
        <taxon>Pezizomycotina</taxon>
        <taxon>Dothideomycetes</taxon>
        <taxon>Pleosporomycetidae</taxon>
        <taxon>Pleosporales</taxon>
        <taxon>Pleosporineae</taxon>
        <taxon>Pleosporaceae</taxon>
        <taxon>Bipolaris</taxon>
    </lineage>
</organism>
<dbReference type="PANTHER" id="PTHR40640:SF1">
    <property type="entry name" value="ANCHORED GLYCOPROTEIN, PUTATIVE (AFU_ORTHOLOGUE AFUA_8G04860)-RELATED"/>
    <property type="match status" value="1"/>
</dbReference>
<evidence type="ECO:0000313" key="3">
    <source>
        <dbReference type="EMBL" id="EUC29988.1"/>
    </source>
</evidence>
<keyword evidence="4" id="KW-1185">Reference proteome</keyword>
<name>W6XW39_COCC2</name>
<dbReference type="EMBL" id="KI964720">
    <property type="protein sequence ID" value="EUC29988.1"/>
    <property type="molecule type" value="Genomic_DNA"/>
</dbReference>
<evidence type="ECO:0000256" key="1">
    <source>
        <dbReference type="SAM" id="MobiDB-lite"/>
    </source>
</evidence>
<feature type="region of interest" description="Disordered" evidence="1">
    <location>
        <begin position="144"/>
        <end position="224"/>
    </location>
</feature>
<dbReference type="AlphaFoldDB" id="W6XW39"/>
<dbReference type="OrthoDB" id="4991875at2759"/>
<gene>
    <name evidence="3" type="ORF">COCCADRAFT_39719</name>
</gene>
<feature type="compositionally biased region" description="Low complexity" evidence="1">
    <location>
        <begin position="179"/>
        <end position="224"/>
    </location>
</feature>
<dbReference type="GeneID" id="19149077"/>
<reference evidence="3 4" key="1">
    <citation type="journal article" date="2013" name="PLoS Genet.">
        <title>Comparative genome structure, secondary metabolite, and effector coding capacity across Cochliobolus pathogens.</title>
        <authorList>
            <person name="Condon B.J."/>
            <person name="Leng Y."/>
            <person name="Wu D."/>
            <person name="Bushley K.E."/>
            <person name="Ohm R.A."/>
            <person name="Otillar R."/>
            <person name="Martin J."/>
            <person name="Schackwitz W."/>
            <person name="Grimwood J."/>
            <person name="MohdZainudin N."/>
            <person name="Xue C."/>
            <person name="Wang R."/>
            <person name="Manning V.A."/>
            <person name="Dhillon B."/>
            <person name="Tu Z.J."/>
            <person name="Steffenson B.J."/>
            <person name="Salamov A."/>
            <person name="Sun H."/>
            <person name="Lowry S."/>
            <person name="LaButti K."/>
            <person name="Han J."/>
            <person name="Copeland A."/>
            <person name="Lindquist E."/>
            <person name="Barry K."/>
            <person name="Schmutz J."/>
            <person name="Baker S.E."/>
            <person name="Ciuffetti L.M."/>
            <person name="Grigoriev I.V."/>
            <person name="Zhong S."/>
            <person name="Turgeon B.G."/>
        </authorList>
    </citation>
    <scope>NUCLEOTIDE SEQUENCE [LARGE SCALE GENOMIC DNA]</scope>
    <source>
        <strain evidence="3 4">26-R-13</strain>
    </source>
</reference>
<evidence type="ECO:0000256" key="2">
    <source>
        <dbReference type="SAM" id="SignalP"/>
    </source>
</evidence>
<feature type="signal peptide" evidence="2">
    <location>
        <begin position="1"/>
        <end position="17"/>
    </location>
</feature>
<feature type="chain" id="PRO_5004888574" evidence="2">
    <location>
        <begin position="18"/>
        <end position="253"/>
    </location>
</feature>
<dbReference type="KEGG" id="bze:COCCADRAFT_39719"/>
<keyword evidence="2" id="KW-0732">Signal</keyword>
<dbReference type="RefSeq" id="XP_007715714.1">
    <property type="nucleotide sequence ID" value="XM_007717524.1"/>
</dbReference>
<dbReference type="eggNOG" id="ENOG502SCCN">
    <property type="taxonomic scope" value="Eukaryota"/>
</dbReference>
<protein>
    <submittedName>
        <fullName evidence="3">Uncharacterized protein</fullName>
    </submittedName>
</protein>
<sequence length="253" mass="25489">MRQSTALLSILASTVCAADTVSFYFPGGYEGADPVATINTVNPTMTEFRMACPTGIDSSECGWGPGLDATILSQTRYQATMDAGGVSMSLGCDYNKKEVEMTCTVKQKGGNDDTGGEPVTAVFSNDDVKFLTVDVVAGNSLLRTETSTAPSASATTTKTSAQSTSVATLTRSASAGQMTVESVSETASASSSASPSASSSATMSTVSTPSIAPSPTSSQSSASVPESTGAAARFGIEGSALLVLAGAAAFNVW</sequence>
<proteinExistence type="predicted"/>